<evidence type="ECO:0000256" key="2">
    <source>
        <dbReference type="ARBA" id="ARBA00018638"/>
    </source>
</evidence>
<dbReference type="PANTHER" id="PTHR32282">
    <property type="entry name" value="BINDING PROTEIN TRANSPEPTIDASE, PUTATIVE-RELATED"/>
    <property type="match status" value="1"/>
</dbReference>
<keyword evidence="13" id="KW-0961">Cell wall biogenesis/degradation</keyword>
<dbReference type="InterPro" id="IPR050396">
    <property type="entry name" value="Glycosyltr_51/Transpeptidase"/>
</dbReference>
<dbReference type="SUPFAM" id="SSF53955">
    <property type="entry name" value="Lysozyme-like"/>
    <property type="match status" value="1"/>
</dbReference>
<keyword evidence="10 16" id="KW-1133">Transmembrane helix</keyword>
<keyword evidence="4" id="KW-0328">Glycosyltransferase</keyword>
<reference evidence="18 19" key="1">
    <citation type="submission" date="2020-04" db="EMBL/GenBank/DDBJ databases">
        <authorList>
            <person name="Zhang R."/>
            <person name="Schippers A."/>
        </authorList>
    </citation>
    <scope>NUCLEOTIDE SEQUENCE [LARGE SCALE GENOMIC DNA]</scope>
    <source>
        <strain evidence="18 19">DSM 109850</strain>
    </source>
</reference>
<dbReference type="Gene3D" id="1.10.3810.10">
    <property type="entry name" value="Biosynthetic peptidoglycan transglycosylase-like"/>
    <property type="match status" value="1"/>
</dbReference>
<comment type="subcellular location">
    <subcellularLocation>
        <location evidence="1">Cell membrane</location>
        <topology evidence="1">Single-pass type II membrane protein</topology>
    </subcellularLocation>
</comment>
<keyword evidence="8" id="KW-0735">Signal-anchor</keyword>
<evidence type="ECO:0000256" key="5">
    <source>
        <dbReference type="ARBA" id="ARBA00022679"/>
    </source>
</evidence>
<evidence type="ECO:0000256" key="3">
    <source>
        <dbReference type="ARBA" id="ARBA00022475"/>
    </source>
</evidence>
<evidence type="ECO:0000256" key="1">
    <source>
        <dbReference type="ARBA" id="ARBA00004401"/>
    </source>
</evidence>
<name>A0A7Y0L6T5_9FIRM</name>
<dbReference type="GO" id="GO:0046677">
    <property type="term" value="P:response to antibiotic"/>
    <property type="evidence" value="ECO:0007669"/>
    <property type="project" value="UniProtKB-KW"/>
</dbReference>
<protein>
    <recommendedName>
        <fullName evidence="2">Penicillin-binding protein 1A</fullName>
        <ecNumber evidence="14">2.4.99.28</ecNumber>
    </recommendedName>
</protein>
<keyword evidence="9" id="KW-0573">Peptidoglycan synthesis</keyword>
<dbReference type="InterPro" id="IPR001264">
    <property type="entry name" value="Glyco_trans_51"/>
</dbReference>
<keyword evidence="12" id="KW-0046">Antibiotic resistance</keyword>
<evidence type="ECO:0000313" key="18">
    <source>
        <dbReference type="EMBL" id="NMP24007.1"/>
    </source>
</evidence>
<evidence type="ECO:0000256" key="8">
    <source>
        <dbReference type="ARBA" id="ARBA00022968"/>
    </source>
</evidence>
<keyword evidence="3" id="KW-1003">Cell membrane</keyword>
<dbReference type="GO" id="GO:0008955">
    <property type="term" value="F:peptidoglycan glycosyltransferase activity"/>
    <property type="evidence" value="ECO:0007669"/>
    <property type="project" value="UniProtKB-EC"/>
</dbReference>
<dbReference type="AlphaFoldDB" id="A0A7Y0L6T5"/>
<feature type="domain" description="Glycosyl transferase family 51" evidence="17">
    <location>
        <begin position="60"/>
        <end position="226"/>
    </location>
</feature>
<evidence type="ECO:0000256" key="14">
    <source>
        <dbReference type="ARBA" id="ARBA00044770"/>
    </source>
</evidence>
<evidence type="ECO:0000259" key="17">
    <source>
        <dbReference type="Pfam" id="PF00912"/>
    </source>
</evidence>
<dbReference type="GO" id="GO:0008360">
    <property type="term" value="P:regulation of cell shape"/>
    <property type="evidence" value="ECO:0007669"/>
    <property type="project" value="UniProtKB-KW"/>
</dbReference>
<dbReference type="GO" id="GO:0071555">
    <property type="term" value="P:cell wall organization"/>
    <property type="evidence" value="ECO:0007669"/>
    <property type="project" value="UniProtKB-KW"/>
</dbReference>
<evidence type="ECO:0000256" key="7">
    <source>
        <dbReference type="ARBA" id="ARBA00022960"/>
    </source>
</evidence>
<evidence type="ECO:0000256" key="10">
    <source>
        <dbReference type="ARBA" id="ARBA00022989"/>
    </source>
</evidence>
<dbReference type="EC" id="2.4.99.28" evidence="14"/>
<evidence type="ECO:0000256" key="12">
    <source>
        <dbReference type="ARBA" id="ARBA00023251"/>
    </source>
</evidence>
<evidence type="ECO:0000256" key="13">
    <source>
        <dbReference type="ARBA" id="ARBA00023316"/>
    </source>
</evidence>
<evidence type="ECO:0000256" key="11">
    <source>
        <dbReference type="ARBA" id="ARBA00023136"/>
    </source>
</evidence>
<comment type="catalytic activity">
    <reaction evidence="15">
        <text>[GlcNAc-(1-&gt;4)-Mur2Ac(oyl-L-Ala-gamma-D-Glu-L-Lys-D-Ala-D-Ala)](n)-di-trans,octa-cis-undecaprenyl diphosphate + beta-D-GlcNAc-(1-&gt;4)-Mur2Ac(oyl-L-Ala-gamma-D-Glu-L-Lys-D-Ala-D-Ala)-di-trans,octa-cis-undecaprenyl diphosphate = [GlcNAc-(1-&gt;4)-Mur2Ac(oyl-L-Ala-gamma-D-Glu-L-Lys-D-Ala-D-Ala)](n+1)-di-trans,octa-cis-undecaprenyl diphosphate + di-trans,octa-cis-undecaprenyl diphosphate + H(+)</text>
        <dbReference type="Rhea" id="RHEA:23708"/>
        <dbReference type="Rhea" id="RHEA-COMP:9602"/>
        <dbReference type="Rhea" id="RHEA-COMP:9603"/>
        <dbReference type="ChEBI" id="CHEBI:15378"/>
        <dbReference type="ChEBI" id="CHEBI:58405"/>
        <dbReference type="ChEBI" id="CHEBI:60033"/>
        <dbReference type="ChEBI" id="CHEBI:78435"/>
        <dbReference type="EC" id="2.4.99.28"/>
    </reaction>
</comment>
<dbReference type="UniPathway" id="UPA00219"/>
<dbReference type="GO" id="GO:0030288">
    <property type="term" value="C:outer membrane-bounded periplasmic space"/>
    <property type="evidence" value="ECO:0007669"/>
    <property type="project" value="TreeGrafter"/>
</dbReference>
<sequence>MYERGDRNLLLGTKPRALQWIGGALTVLLLVSAVPIAQFYRSYWPRVSHLPRIVEAREASHGGRWTPLSAVSPWVPKALIATEDRSFSTNIGISFEGIGRSLLVDLKTGQFTEGGSTLTQQLVRDTLLSPVKRFQRKISEALLAVLVTVLYSKREILALYLNEVYLGDGAYGIQAASQHYFHVAPQSLTPAQATLLAGLPQNPSGLDPFIHWGAARKRQSQVLESMVADNMMTVGQASHIYRAPLDLAKGERERTAKR</sequence>
<organism evidence="18 19">
    <name type="scientific">Sulfobacillus harzensis</name>
    <dbReference type="NCBI Taxonomy" id="2729629"/>
    <lineage>
        <taxon>Bacteria</taxon>
        <taxon>Bacillati</taxon>
        <taxon>Bacillota</taxon>
        <taxon>Clostridia</taxon>
        <taxon>Eubacteriales</taxon>
        <taxon>Clostridiales Family XVII. Incertae Sedis</taxon>
        <taxon>Sulfobacillus</taxon>
    </lineage>
</organism>
<evidence type="ECO:0000256" key="16">
    <source>
        <dbReference type="SAM" id="Phobius"/>
    </source>
</evidence>
<dbReference type="Proteomes" id="UP000533476">
    <property type="component" value="Unassembled WGS sequence"/>
</dbReference>
<proteinExistence type="predicted"/>
<dbReference type="PANTHER" id="PTHR32282:SF11">
    <property type="entry name" value="PENICILLIN-BINDING PROTEIN 1B"/>
    <property type="match status" value="1"/>
</dbReference>
<feature type="transmembrane region" description="Helical" evidence="16">
    <location>
        <begin position="20"/>
        <end position="40"/>
    </location>
</feature>
<dbReference type="Pfam" id="PF00912">
    <property type="entry name" value="Transgly"/>
    <property type="match status" value="1"/>
</dbReference>
<dbReference type="GO" id="GO:0009252">
    <property type="term" value="P:peptidoglycan biosynthetic process"/>
    <property type="evidence" value="ECO:0007669"/>
    <property type="project" value="UniProtKB-UniPathway"/>
</dbReference>
<keyword evidence="11 16" id="KW-0472">Membrane</keyword>
<keyword evidence="19" id="KW-1185">Reference proteome</keyword>
<keyword evidence="5" id="KW-0808">Transferase</keyword>
<keyword evidence="7" id="KW-0133">Cell shape</keyword>
<evidence type="ECO:0000256" key="9">
    <source>
        <dbReference type="ARBA" id="ARBA00022984"/>
    </source>
</evidence>
<dbReference type="InterPro" id="IPR036950">
    <property type="entry name" value="PBP_transglycosylase"/>
</dbReference>
<dbReference type="GO" id="GO:0005886">
    <property type="term" value="C:plasma membrane"/>
    <property type="evidence" value="ECO:0007669"/>
    <property type="project" value="UniProtKB-SubCell"/>
</dbReference>
<keyword evidence="6 16" id="KW-0812">Transmembrane</keyword>
<accession>A0A7Y0L6T5</accession>
<evidence type="ECO:0000256" key="6">
    <source>
        <dbReference type="ARBA" id="ARBA00022692"/>
    </source>
</evidence>
<gene>
    <name evidence="18" type="ORF">HIJ39_16870</name>
</gene>
<evidence type="ECO:0000256" key="4">
    <source>
        <dbReference type="ARBA" id="ARBA00022676"/>
    </source>
</evidence>
<evidence type="ECO:0000313" key="19">
    <source>
        <dbReference type="Proteomes" id="UP000533476"/>
    </source>
</evidence>
<dbReference type="EMBL" id="JABBVZ010000078">
    <property type="protein sequence ID" value="NMP24007.1"/>
    <property type="molecule type" value="Genomic_DNA"/>
</dbReference>
<comment type="caution">
    <text evidence="18">The sequence shown here is derived from an EMBL/GenBank/DDBJ whole genome shotgun (WGS) entry which is preliminary data.</text>
</comment>
<dbReference type="InterPro" id="IPR023346">
    <property type="entry name" value="Lysozyme-like_dom_sf"/>
</dbReference>
<evidence type="ECO:0000256" key="15">
    <source>
        <dbReference type="ARBA" id="ARBA00049902"/>
    </source>
</evidence>